<dbReference type="EMBL" id="CH473993">
    <property type="protein sequence ID" value="EDL78434.1"/>
    <property type="molecule type" value="Genomic_DNA"/>
</dbReference>
<dbReference type="AlphaFoldDB" id="A6JND2"/>
<proteinExistence type="predicted"/>
<sequence>MPRTCVSRIMNHTALLPSPAGGGGVVGQEEATGDGEAVLQKFLTD</sequence>
<organism evidence="1 2">
    <name type="scientific">Rattus norvegicus</name>
    <name type="common">Rat</name>
    <dbReference type="NCBI Taxonomy" id="10116"/>
    <lineage>
        <taxon>Eukaryota</taxon>
        <taxon>Metazoa</taxon>
        <taxon>Chordata</taxon>
        <taxon>Craniata</taxon>
        <taxon>Vertebrata</taxon>
        <taxon>Euteleostomi</taxon>
        <taxon>Mammalia</taxon>
        <taxon>Eutheria</taxon>
        <taxon>Euarchontoglires</taxon>
        <taxon>Glires</taxon>
        <taxon>Rodentia</taxon>
        <taxon>Myomorpha</taxon>
        <taxon>Muroidea</taxon>
        <taxon>Muridae</taxon>
        <taxon>Murinae</taxon>
        <taxon>Rattus</taxon>
    </lineage>
</organism>
<dbReference type="Proteomes" id="UP000234681">
    <property type="component" value="Chromosome 8"/>
</dbReference>
<accession>A6JND2</accession>
<gene>
    <name evidence="1" type="ORF">rCG_31812</name>
</gene>
<protein>
    <submittedName>
        <fullName evidence="1">RCG31812</fullName>
    </submittedName>
</protein>
<reference evidence="1 2" key="1">
    <citation type="submission" date="2005-09" db="EMBL/GenBank/DDBJ databases">
        <authorList>
            <person name="Mural R.J."/>
            <person name="Li P.W."/>
            <person name="Adams M.D."/>
            <person name="Amanatides P.G."/>
            <person name="Baden-Tillson H."/>
            <person name="Barnstead M."/>
            <person name="Chin S.H."/>
            <person name="Dew I."/>
            <person name="Evans C.A."/>
            <person name="Ferriera S."/>
            <person name="Flanigan M."/>
            <person name="Fosler C."/>
            <person name="Glodek A."/>
            <person name="Gu Z."/>
            <person name="Holt R.A."/>
            <person name="Jennings D."/>
            <person name="Kraft C.L."/>
            <person name="Lu F."/>
            <person name="Nguyen T."/>
            <person name="Nusskern D.R."/>
            <person name="Pfannkoch C.M."/>
            <person name="Sitter C."/>
            <person name="Sutton G.G."/>
            <person name="Venter J.C."/>
            <person name="Wang Z."/>
            <person name="Woodage T."/>
            <person name="Zheng X.H."/>
            <person name="Zhong F."/>
        </authorList>
    </citation>
    <scope>NUCLEOTIDE SEQUENCE [LARGE SCALE GENOMIC DNA]</scope>
    <source>
        <strain>BN</strain>
        <strain evidence="2">Sprague-Dawley</strain>
    </source>
</reference>
<evidence type="ECO:0000313" key="2">
    <source>
        <dbReference type="Proteomes" id="UP000234681"/>
    </source>
</evidence>
<name>A6JND2_RAT</name>
<evidence type="ECO:0000313" key="1">
    <source>
        <dbReference type="EMBL" id="EDL78434.1"/>
    </source>
</evidence>